<keyword evidence="2" id="KW-1185">Reference proteome</keyword>
<sequence>MPATRHLRSVPAGPLTDAADQPRVLLVDDIPGEAANFRVAFGAGLTSVRSVAELERQLAAGVEWEVAFVDFNLSSRSTTGLSALLALARQRPRTRLVSYSQFVENGRVLFATAARHWLGARAVLDKTQNDPYTLRHYATALTAGIDPSPLQWRYRLQRAYLIDAVLPDLSWVERWRALDRAAGDVTVAAALLQLKATHLRSFKDRATNAVNEFNAAFFDLPDRGSSRNKKGILGTFAAQHTSFLTAPDLPDALAHRDLTAAAR</sequence>
<dbReference type="Proteomes" id="UP001501490">
    <property type="component" value="Unassembled WGS sequence"/>
</dbReference>
<evidence type="ECO:0000313" key="2">
    <source>
        <dbReference type="Proteomes" id="UP001501490"/>
    </source>
</evidence>
<organism evidence="1 2">
    <name type="scientific">Microlunatus ginsengisoli</name>
    <dbReference type="NCBI Taxonomy" id="363863"/>
    <lineage>
        <taxon>Bacteria</taxon>
        <taxon>Bacillati</taxon>
        <taxon>Actinomycetota</taxon>
        <taxon>Actinomycetes</taxon>
        <taxon>Propionibacteriales</taxon>
        <taxon>Propionibacteriaceae</taxon>
        <taxon>Microlunatus</taxon>
    </lineage>
</organism>
<accession>A0ABP6ZH63</accession>
<dbReference type="RefSeq" id="WP_344801903.1">
    <property type="nucleotide sequence ID" value="NZ_BAABAB010000006.1"/>
</dbReference>
<name>A0ABP6ZH63_9ACTN</name>
<dbReference type="EMBL" id="BAABAB010000006">
    <property type="protein sequence ID" value="GAA3609607.1"/>
    <property type="molecule type" value="Genomic_DNA"/>
</dbReference>
<protein>
    <recommendedName>
        <fullName evidence="3">Response regulator receiver domain-containing protein</fullName>
    </recommendedName>
</protein>
<evidence type="ECO:0000313" key="1">
    <source>
        <dbReference type="EMBL" id="GAA3609607.1"/>
    </source>
</evidence>
<evidence type="ECO:0008006" key="3">
    <source>
        <dbReference type="Google" id="ProtNLM"/>
    </source>
</evidence>
<comment type="caution">
    <text evidence="1">The sequence shown here is derived from an EMBL/GenBank/DDBJ whole genome shotgun (WGS) entry which is preliminary data.</text>
</comment>
<proteinExistence type="predicted"/>
<gene>
    <name evidence="1" type="ORF">GCM10022236_09090</name>
</gene>
<reference evidence="2" key="1">
    <citation type="journal article" date="2019" name="Int. J. Syst. Evol. Microbiol.">
        <title>The Global Catalogue of Microorganisms (GCM) 10K type strain sequencing project: providing services to taxonomists for standard genome sequencing and annotation.</title>
        <authorList>
            <consortium name="The Broad Institute Genomics Platform"/>
            <consortium name="The Broad Institute Genome Sequencing Center for Infectious Disease"/>
            <person name="Wu L."/>
            <person name="Ma J."/>
        </authorList>
    </citation>
    <scope>NUCLEOTIDE SEQUENCE [LARGE SCALE GENOMIC DNA]</scope>
    <source>
        <strain evidence="2">JCM 16929</strain>
    </source>
</reference>